<dbReference type="EMBL" id="JBHTIM010000001">
    <property type="protein sequence ID" value="MFD0780169.1"/>
    <property type="molecule type" value="Genomic_DNA"/>
</dbReference>
<dbReference type="PROSITE" id="PS00092">
    <property type="entry name" value="N6_MTASE"/>
    <property type="match status" value="1"/>
</dbReference>
<feature type="domain" description="DUF7059" evidence="6">
    <location>
        <begin position="23"/>
        <end position="104"/>
    </location>
</feature>
<dbReference type="InterPro" id="IPR055487">
    <property type="entry name" value="DUF7059"/>
</dbReference>
<dbReference type="SUPFAM" id="SSF53335">
    <property type="entry name" value="S-adenosyl-L-methionine-dependent methyltransferases"/>
    <property type="match status" value="1"/>
</dbReference>
<comment type="similarity">
    <text evidence="1">Belongs to the eukaryotic/archaeal PrmC-related family.</text>
</comment>
<evidence type="ECO:0000313" key="9">
    <source>
        <dbReference type="Proteomes" id="UP001597042"/>
    </source>
</evidence>
<keyword evidence="4" id="KW-0949">S-adenosyl-L-methionine</keyword>
<dbReference type="PANTHER" id="PTHR45875">
    <property type="entry name" value="METHYLTRANSFERASE N6AMT1"/>
    <property type="match status" value="1"/>
</dbReference>
<dbReference type="Gene3D" id="3.40.50.150">
    <property type="entry name" value="Vaccinia Virus protein VP39"/>
    <property type="match status" value="1"/>
</dbReference>
<protein>
    <submittedName>
        <fullName evidence="8">Methyltransferase</fullName>
    </submittedName>
</protein>
<dbReference type="InterPro" id="IPR056684">
    <property type="entry name" value="DUF7782"/>
</dbReference>
<keyword evidence="9" id="KW-1185">Reference proteome</keyword>
<dbReference type="Proteomes" id="UP001597042">
    <property type="component" value="Unassembled WGS sequence"/>
</dbReference>
<dbReference type="PANTHER" id="PTHR45875:SF1">
    <property type="entry name" value="METHYLTRANSFERASE N6AMT1"/>
    <property type="match status" value="1"/>
</dbReference>
<sequence length="509" mass="54125">MSRPLPEPDPTTVHLLADDLRDAGYTSDALRAAWGPLADDAIVRGLRAPAARRLERNRDALAALGRLFVLGMPVPRASVDSALPRAGATGIERLGLAHGVADEIVPDVLIRPQSFADRHGTGEWWVASDLDEAALQGALPEDHVLGVGGASLTLASLQVATPADRALDLGAGCGIQALRARRDVAEVVATDISERALRLTRLNALLNGLDGITTRLGNLFEPVAGERFDRIVSNPPFVITPRVEGVPAYEYRDGGLVGDDLVRTVIEQVGAYLAPGGVAQLLGNWESRGDIDGVDRVREWVAASPEPLDAWIIEREVLDPLAYAELWIRDGGTLPGSPDYARLVDAWLEDFDARGVTEIGFGYVLLRRPASGSPSLQRYERATQPLGDSGLGDHLAAALVAHDRLTALSDDELARSVLRVAPDVTEARHHLPGDDAPQVIELRQGGGLARALSVDPGLAALVGACDGDLPAGVLIDAIAQLLEVDAVALRADLLPRVRELVFCGFLTFA</sequence>
<proteinExistence type="inferred from homology"/>
<dbReference type="InterPro" id="IPR002052">
    <property type="entry name" value="DNA_methylase_N6_adenine_CS"/>
</dbReference>
<feature type="domain" description="DUF7782" evidence="7">
    <location>
        <begin position="409"/>
        <end position="506"/>
    </location>
</feature>
<dbReference type="Pfam" id="PF05175">
    <property type="entry name" value="MTS"/>
    <property type="match status" value="1"/>
</dbReference>
<dbReference type="Pfam" id="PF23186">
    <property type="entry name" value="DUF7059"/>
    <property type="match status" value="1"/>
</dbReference>
<dbReference type="CDD" id="cd02440">
    <property type="entry name" value="AdoMet_MTases"/>
    <property type="match status" value="1"/>
</dbReference>
<accession>A0ABW2ZP96</accession>
<name>A0ABW2ZP96_9MICO</name>
<keyword evidence="3" id="KW-0808">Transferase</keyword>
<feature type="domain" description="Methyltransferase small" evidence="5">
    <location>
        <begin position="149"/>
        <end position="239"/>
    </location>
</feature>
<dbReference type="InterPro" id="IPR052190">
    <property type="entry name" value="Euk-Arch_PrmC-MTase"/>
</dbReference>
<dbReference type="InterPro" id="IPR029063">
    <property type="entry name" value="SAM-dependent_MTases_sf"/>
</dbReference>
<evidence type="ECO:0000256" key="4">
    <source>
        <dbReference type="ARBA" id="ARBA00022691"/>
    </source>
</evidence>
<keyword evidence="2 8" id="KW-0489">Methyltransferase</keyword>
<evidence type="ECO:0000256" key="2">
    <source>
        <dbReference type="ARBA" id="ARBA00022603"/>
    </source>
</evidence>
<evidence type="ECO:0000259" key="5">
    <source>
        <dbReference type="Pfam" id="PF05175"/>
    </source>
</evidence>
<evidence type="ECO:0000256" key="1">
    <source>
        <dbReference type="ARBA" id="ARBA00006149"/>
    </source>
</evidence>
<evidence type="ECO:0000259" key="7">
    <source>
        <dbReference type="Pfam" id="PF25004"/>
    </source>
</evidence>
<organism evidence="8 9">
    <name type="scientific">Microbacterium koreense</name>
    <dbReference type="NCBI Taxonomy" id="323761"/>
    <lineage>
        <taxon>Bacteria</taxon>
        <taxon>Bacillati</taxon>
        <taxon>Actinomycetota</taxon>
        <taxon>Actinomycetes</taxon>
        <taxon>Micrococcales</taxon>
        <taxon>Microbacteriaceae</taxon>
        <taxon>Microbacterium</taxon>
    </lineage>
</organism>
<gene>
    <name evidence="8" type="ORF">ACFQZV_02500</name>
</gene>
<dbReference type="Pfam" id="PF25004">
    <property type="entry name" value="DUF7782"/>
    <property type="match status" value="1"/>
</dbReference>
<dbReference type="GO" id="GO:0032259">
    <property type="term" value="P:methylation"/>
    <property type="evidence" value="ECO:0007669"/>
    <property type="project" value="UniProtKB-KW"/>
</dbReference>
<dbReference type="RefSeq" id="WP_378752961.1">
    <property type="nucleotide sequence ID" value="NZ_JBHSSV010000012.1"/>
</dbReference>
<dbReference type="GO" id="GO:0008168">
    <property type="term" value="F:methyltransferase activity"/>
    <property type="evidence" value="ECO:0007669"/>
    <property type="project" value="UniProtKB-KW"/>
</dbReference>
<comment type="caution">
    <text evidence="8">The sequence shown here is derived from an EMBL/GenBank/DDBJ whole genome shotgun (WGS) entry which is preliminary data.</text>
</comment>
<evidence type="ECO:0000313" key="8">
    <source>
        <dbReference type="EMBL" id="MFD0780169.1"/>
    </source>
</evidence>
<dbReference type="InterPro" id="IPR007848">
    <property type="entry name" value="Small_mtfrase_dom"/>
</dbReference>
<evidence type="ECO:0000259" key="6">
    <source>
        <dbReference type="Pfam" id="PF23186"/>
    </source>
</evidence>
<evidence type="ECO:0000256" key="3">
    <source>
        <dbReference type="ARBA" id="ARBA00022679"/>
    </source>
</evidence>
<reference evidence="9" key="1">
    <citation type="journal article" date="2019" name="Int. J. Syst. Evol. Microbiol.">
        <title>The Global Catalogue of Microorganisms (GCM) 10K type strain sequencing project: providing services to taxonomists for standard genome sequencing and annotation.</title>
        <authorList>
            <consortium name="The Broad Institute Genomics Platform"/>
            <consortium name="The Broad Institute Genome Sequencing Center for Infectious Disease"/>
            <person name="Wu L."/>
            <person name="Ma J."/>
        </authorList>
    </citation>
    <scope>NUCLEOTIDE SEQUENCE [LARGE SCALE GENOMIC DNA]</scope>
    <source>
        <strain evidence="9">CCUG 50754</strain>
    </source>
</reference>